<dbReference type="Gene3D" id="3.40.50.150">
    <property type="entry name" value="Vaccinia Virus protein VP39"/>
    <property type="match status" value="1"/>
</dbReference>
<keyword evidence="2" id="KW-0808">Transferase</keyword>
<dbReference type="PANTHER" id="PTHR10509">
    <property type="entry name" value="O-METHYLTRANSFERASE-RELATED"/>
    <property type="match status" value="1"/>
</dbReference>
<evidence type="ECO:0008006" key="7">
    <source>
        <dbReference type="Google" id="ProtNLM"/>
    </source>
</evidence>
<dbReference type="OrthoDB" id="10251242at2759"/>
<dbReference type="AlphaFoldDB" id="A0A8H4XCN2"/>
<dbReference type="Proteomes" id="UP000635477">
    <property type="component" value="Unassembled WGS sequence"/>
</dbReference>
<evidence type="ECO:0000313" key="6">
    <source>
        <dbReference type="Proteomes" id="UP000635477"/>
    </source>
</evidence>
<accession>A0A8H4XCN2</accession>
<dbReference type="GO" id="GO:0008171">
    <property type="term" value="F:O-methyltransferase activity"/>
    <property type="evidence" value="ECO:0007669"/>
    <property type="project" value="InterPro"/>
</dbReference>
<dbReference type="EMBL" id="JABEYC010001098">
    <property type="protein sequence ID" value="KAF4969319.1"/>
    <property type="molecule type" value="Genomic_DNA"/>
</dbReference>
<name>A0A8H4XCN2_9HYPO</name>
<keyword evidence="1" id="KW-0489">Methyltransferase</keyword>
<protein>
    <recommendedName>
        <fullName evidence="7">O-methyltransferase</fullName>
    </recommendedName>
</protein>
<keyword evidence="3" id="KW-0949">S-adenosyl-L-methionine</keyword>
<evidence type="ECO:0000313" key="5">
    <source>
        <dbReference type="EMBL" id="KAF4969319.1"/>
    </source>
</evidence>
<dbReference type="InterPro" id="IPR050362">
    <property type="entry name" value="Cation-dep_OMT"/>
</dbReference>
<dbReference type="InterPro" id="IPR029063">
    <property type="entry name" value="SAM-dependent_MTases_sf"/>
</dbReference>
<reference evidence="5" key="1">
    <citation type="journal article" date="2020" name="BMC Genomics">
        <title>Correction to: Identification and distribution of gene clusters required for synthesis of sphingolipid metabolism inhibitors in diverse species of the filamentous fungus Fusarium.</title>
        <authorList>
            <person name="Kim H.S."/>
            <person name="Lohmar J.M."/>
            <person name="Busman M."/>
            <person name="Brown D.W."/>
            <person name="Naumann T.A."/>
            <person name="Divon H.H."/>
            <person name="Lysoe E."/>
            <person name="Uhlig S."/>
            <person name="Proctor R.H."/>
        </authorList>
    </citation>
    <scope>NUCLEOTIDE SEQUENCE</scope>
    <source>
        <strain evidence="5">NRRL 22465</strain>
    </source>
</reference>
<keyword evidence="6" id="KW-1185">Reference proteome</keyword>
<gene>
    <name evidence="5" type="ORF">FZEAL_10249</name>
</gene>
<proteinExistence type="inferred from homology"/>
<comment type="caution">
    <text evidence="5">The sequence shown here is derived from an EMBL/GenBank/DDBJ whole genome shotgun (WGS) entry which is preliminary data.</text>
</comment>
<evidence type="ECO:0000256" key="3">
    <source>
        <dbReference type="ARBA" id="ARBA00022691"/>
    </source>
</evidence>
<evidence type="ECO:0000256" key="4">
    <source>
        <dbReference type="ARBA" id="ARBA00023453"/>
    </source>
</evidence>
<dbReference type="GO" id="GO:0032259">
    <property type="term" value="P:methylation"/>
    <property type="evidence" value="ECO:0007669"/>
    <property type="project" value="UniProtKB-KW"/>
</dbReference>
<evidence type="ECO:0000256" key="1">
    <source>
        <dbReference type="ARBA" id="ARBA00022603"/>
    </source>
</evidence>
<evidence type="ECO:0000256" key="2">
    <source>
        <dbReference type="ARBA" id="ARBA00022679"/>
    </source>
</evidence>
<dbReference type="PROSITE" id="PS51682">
    <property type="entry name" value="SAM_OMT_I"/>
    <property type="match status" value="1"/>
</dbReference>
<dbReference type="InterPro" id="IPR002935">
    <property type="entry name" value="SAM_O-MeTrfase"/>
</dbReference>
<reference evidence="5" key="2">
    <citation type="submission" date="2020-05" db="EMBL/GenBank/DDBJ databases">
        <authorList>
            <person name="Kim H.-S."/>
            <person name="Proctor R.H."/>
            <person name="Brown D.W."/>
        </authorList>
    </citation>
    <scope>NUCLEOTIDE SEQUENCE</scope>
    <source>
        <strain evidence="5">NRRL 22465</strain>
    </source>
</reference>
<dbReference type="Pfam" id="PF01596">
    <property type="entry name" value="Methyltransf_3"/>
    <property type="match status" value="1"/>
</dbReference>
<dbReference type="PANTHER" id="PTHR10509:SF14">
    <property type="entry name" value="CAFFEOYL-COA O-METHYLTRANSFERASE 3-RELATED"/>
    <property type="match status" value="1"/>
</dbReference>
<organism evidence="5 6">
    <name type="scientific">Fusarium zealandicum</name>
    <dbReference type="NCBI Taxonomy" id="1053134"/>
    <lineage>
        <taxon>Eukaryota</taxon>
        <taxon>Fungi</taxon>
        <taxon>Dikarya</taxon>
        <taxon>Ascomycota</taxon>
        <taxon>Pezizomycotina</taxon>
        <taxon>Sordariomycetes</taxon>
        <taxon>Hypocreomycetidae</taxon>
        <taxon>Hypocreales</taxon>
        <taxon>Nectriaceae</taxon>
        <taxon>Fusarium</taxon>
        <taxon>Fusarium staphyleae species complex</taxon>
    </lineage>
</organism>
<sequence>MKEELPVLYPNEKVGERVSQYATAHTTGIPQHIHSYHEHIQKTMSETSMYMVSTSQAQAMAFLARTCGATRVLEIGVYVGLSCLVWSHAVGPHGKVTGLEFDPSFAKLAQESFQKHDIENVDIIVGDALTTGFSLPVLASSEPYDIIFIDAQKSGYPTYLKHILNGSQAGSQNRILRKGGLIIADNILRCGFVADDSEDNPWRAYDFGPHRPEYWKSDDIKALKTYNELVTAGGRLENWLCPLWDGVNISRLLD</sequence>
<dbReference type="GO" id="GO:0008757">
    <property type="term" value="F:S-adenosylmethionine-dependent methyltransferase activity"/>
    <property type="evidence" value="ECO:0007669"/>
    <property type="project" value="TreeGrafter"/>
</dbReference>
<comment type="similarity">
    <text evidence="4">Belongs to the class I-like SAM-binding methyltransferase superfamily. Cation-dependent O-methyltransferase family.</text>
</comment>
<dbReference type="SUPFAM" id="SSF53335">
    <property type="entry name" value="S-adenosyl-L-methionine-dependent methyltransferases"/>
    <property type="match status" value="1"/>
</dbReference>
<dbReference type="CDD" id="cd02440">
    <property type="entry name" value="AdoMet_MTases"/>
    <property type="match status" value="1"/>
</dbReference>